<dbReference type="EMBL" id="GL195250">
    <property type="protein sequence ID" value="EFB25589.1"/>
    <property type="molecule type" value="Genomic_DNA"/>
</dbReference>
<reference evidence="1" key="1">
    <citation type="journal article" date="2010" name="Nature">
        <title>The sequence and de novo assembly of the giant panda genome.</title>
        <authorList>
            <person name="Li R."/>
            <person name="Fan W."/>
            <person name="Tian G."/>
            <person name="Zhu H."/>
            <person name="He L."/>
            <person name="Cai J."/>
            <person name="Huang Q."/>
            <person name="Cai Q."/>
            <person name="Li B."/>
            <person name="Bai Y."/>
            <person name="Zhang Z."/>
            <person name="Zhang Y."/>
            <person name="Wang W."/>
            <person name="Li J."/>
            <person name="Wei F."/>
            <person name="Li H."/>
            <person name="Jian M."/>
            <person name="Li J."/>
            <person name="Zhang Z."/>
            <person name="Nielsen R."/>
            <person name="Li D."/>
            <person name="Gu W."/>
            <person name="Yang Z."/>
            <person name="Xuan Z."/>
            <person name="Ryder O.A."/>
            <person name="Leung F.C."/>
            <person name="Zhou Y."/>
            <person name="Cao J."/>
            <person name="Sun X."/>
            <person name="Fu Y."/>
            <person name="Fang X."/>
            <person name="Guo X."/>
            <person name="Wang B."/>
            <person name="Hou R."/>
            <person name="Shen F."/>
            <person name="Mu B."/>
            <person name="Ni P."/>
            <person name="Lin R."/>
            <person name="Qian W."/>
            <person name="Wang G."/>
            <person name="Yu C."/>
            <person name="Nie W."/>
            <person name="Wang J."/>
            <person name="Wu Z."/>
            <person name="Liang H."/>
            <person name="Min J."/>
            <person name="Wu Q."/>
            <person name="Cheng S."/>
            <person name="Ruan J."/>
            <person name="Wang M."/>
            <person name="Shi Z."/>
            <person name="Wen M."/>
            <person name="Liu B."/>
            <person name="Ren X."/>
            <person name="Zheng H."/>
            <person name="Dong D."/>
            <person name="Cook K."/>
            <person name="Shan G."/>
            <person name="Zhang H."/>
            <person name="Kosiol C."/>
            <person name="Xie X."/>
            <person name="Lu Z."/>
            <person name="Zheng H."/>
            <person name="Li Y."/>
            <person name="Steiner C.C."/>
            <person name="Lam T.T."/>
            <person name="Lin S."/>
            <person name="Zhang Q."/>
            <person name="Li G."/>
            <person name="Tian J."/>
            <person name="Gong T."/>
            <person name="Liu H."/>
            <person name="Zhang D."/>
            <person name="Fang L."/>
            <person name="Ye C."/>
            <person name="Zhang J."/>
            <person name="Hu W."/>
            <person name="Xu A."/>
            <person name="Ren Y."/>
            <person name="Zhang G."/>
            <person name="Bruford M.W."/>
            <person name="Li Q."/>
            <person name="Ma L."/>
            <person name="Guo Y."/>
            <person name="An N."/>
            <person name="Hu Y."/>
            <person name="Zheng Y."/>
            <person name="Shi Y."/>
            <person name="Li Z."/>
            <person name="Liu Q."/>
            <person name="Chen Y."/>
            <person name="Zhao J."/>
            <person name="Qu N."/>
            <person name="Zhao S."/>
            <person name="Tian F."/>
            <person name="Wang X."/>
            <person name="Wang H."/>
            <person name="Xu L."/>
            <person name="Liu X."/>
            <person name="Vinar T."/>
            <person name="Wang Y."/>
            <person name="Lam T.W."/>
            <person name="Yiu S.M."/>
            <person name="Liu S."/>
            <person name="Zhang H."/>
            <person name="Li D."/>
            <person name="Huang Y."/>
            <person name="Wang X."/>
            <person name="Yang G."/>
            <person name="Jiang Z."/>
            <person name="Wang J."/>
            <person name="Qin N."/>
            <person name="Li L."/>
            <person name="Li J."/>
            <person name="Bolund L."/>
            <person name="Kristiansen K."/>
            <person name="Wong G.K."/>
            <person name="Olson M."/>
            <person name="Zhang X."/>
            <person name="Li S."/>
            <person name="Yang H."/>
            <person name="Wang J."/>
            <person name="Wang J."/>
        </authorList>
    </citation>
    <scope>NUCLEOTIDE SEQUENCE [LARGE SCALE GENOMIC DNA]</scope>
</reference>
<feature type="non-terminal residue" evidence="1">
    <location>
        <position position="1"/>
    </location>
</feature>
<dbReference type="InParanoid" id="D2I784"/>
<organism evidence="1">
    <name type="scientific">Ailuropoda melanoleuca</name>
    <name type="common">Giant panda</name>
    <dbReference type="NCBI Taxonomy" id="9646"/>
    <lineage>
        <taxon>Eukaryota</taxon>
        <taxon>Metazoa</taxon>
        <taxon>Chordata</taxon>
        <taxon>Craniata</taxon>
        <taxon>Vertebrata</taxon>
        <taxon>Euteleostomi</taxon>
        <taxon>Mammalia</taxon>
        <taxon>Eutheria</taxon>
        <taxon>Laurasiatheria</taxon>
        <taxon>Carnivora</taxon>
        <taxon>Caniformia</taxon>
        <taxon>Ursidae</taxon>
        <taxon>Ailuropoda</taxon>
    </lineage>
</organism>
<protein>
    <submittedName>
        <fullName evidence="1">Uncharacterized protein</fullName>
    </submittedName>
</protein>
<name>D2I784_AILME</name>
<gene>
    <name evidence="1" type="ORF">PANDA_021768</name>
</gene>
<proteinExistence type="predicted"/>
<evidence type="ECO:0000313" key="1">
    <source>
        <dbReference type="EMBL" id="EFB25589.1"/>
    </source>
</evidence>
<dbReference type="AlphaFoldDB" id="D2I784"/>
<sequence>HLAIPCHTFLPFPEFPLHPSKPCRDLSFHCMLF</sequence>
<accession>D2I784</accession>
<feature type="non-terminal residue" evidence="1">
    <location>
        <position position="33"/>
    </location>
</feature>